<reference evidence="7 8" key="1">
    <citation type="submission" date="2018-05" db="EMBL/GenBank/DDBJ databases">
        <title>A metagenomic window into the 2 km-deep terrestrial subsurface aquifer revealed taxonomically and functionally diverse microbial community comprising novel uncultured bacterial lineages.</title>
        <authorList>
            <person name="Kadnikov V.V."/>
            <person name="Mardanov A.V."/>
            <person name="Beletsky A.V."/>
            <person name="Banks D."/>
            <person name="Pimenov N.V."/>
            <person name="Frank Y.A."/>
            <person name="Karnachuk O.V."/>
            <person name="Ravin N.V."/>
        </authorList>
    </citation>
    <scope>NUCLEOTIDE SEQUENCE [LARGE SCALE GENOMIC DNA]</scope>
    <source>
        <strain evidence="7">BY5</strain>
    </source>
</reference>
<dbReference type="PANTHER" id="PTHR30325:SF0">
    <property type="entry name" value="INNER MEMBRANE ABC TRANSPORTER PERMEASE PROTEIN YEJE"/>
    <property type="match status" value="1"/>
</dbReference>
<evidence type="ECO:0000256" key="1">
    <source>
        <dbReference type="ARBA" id="ARBA00004141"/>
    </source>
</evidence>
<dbReference type="GO" id="GO:0042884">
    <property type="term" value="P:microcin transport"/>
    <property type="evidence" value="ECO:0007669"/>
    <property type="project" value="TreeGrafter"/>
</dbReference>
<evidence type="ECO:0000313" key="7">
    <source>
        <dbReference type="EMBL" id="RCK80368.1"/>
    </source>
</evidence>
<dbReference type="Pfam" id="PF00528">
    <property type="entry name" value="BPD_transp_1"/>
    <property type="match status" value="1"/>
</dbReference>
<dbReference type="PROSITE" id="PS50928">
    <property type="entry name" value="ABC_TM1"/>
    <property type="match status" value="1"/>
</dbReference>
<keyword evidence="3 5" id="KW-1133">Transmembrane helix</keyword>
<sequence>MTHLSRLLAWVRTLPPYLGFFALLVAARWWLVPASGLAARVGPAGSGEAALVTWALAVAVAGVGAWWVLPLAGSVYDAFALFLGSPLFQRRWRKFTTLRRGYYSFLIILGLYVASFGAEFLINERAIAVRYQGKWHFTLFSFARARDFGMTGYGMPNYRRLRELYQQQARERAARLAAGTATEQDRRYREEWGDDLVILPLYPYGPIESLLHELPGRPPHPPTWLSSAWRLCYWDEGWFELPATPPADLLAQRPGWRQLEPLQVYKAMALEGLLPLKPGITPPRPFQHLLGTDDRGRDVFARMVYGFRISLTFALVVTFICYALGITIGALLGYYGGTFDIILQRFVEIWSAMPFLYTVMIISSIMVPSFTLLALILCLFGWMGMTYYIRAEFLREKARDYVAAARAIGCTDGAIIFRHILPNALTPVISYAPFAIVGNIGALVSLDFLGFGLPAPTPSWGELFGQGLANLSKPWLGLSPMVALFGTLLLVSFIGEAIREAFDPKEYSRLR</sequence>
<feature type="transmembrane region" description="Helical" evidence="5">
    <location>
        <begin position="355"/>
        <end position="380"/>
    </location>
</feature>
<evidence type="ECO:0000256" key="2">
    <source>
        <dbReference type="ARBA" id="ARBA00022692"/>
    </source>
</evidence>
<dbReference type="Gene3D" id="1.10.3720.10">
    <property type="entry name" value="MetI-like"/>
    <property type="match status" value="1"/>
</dbReference>
<evidence type="ECO:0000259" key="6">
    <source>
        <dbReference type="PROSITE" id="PS50928"/>
    </source>
</evidence>
<dbReference type="AlphaFoldDB" id="A0A367ZQG2"/>
<dbReference type="SUPFAM" id="SSF161098">
    <property type="entry name" value="MetI-like"/>
    <property type="match status" value="1"/>
</dbReference>
<keyword evidence="5" id="KW-0813">Transport</keyword>
<keyword evidence="4 5" id="KW-0472">Membrane</keyword>
<feature type="transmembrane region" description="Helical" evidence="5">
    <location>
        <begin position="20"/>
        <end position="39"/>
    </location>
</feature>
<comment type="caution">
    <text evidence="7">The sequence shown here is derived from an EMBL/GenBank/DDBJ whole genome shotgun (WGS) entry which is preliminary data.</text>
</comment>
<dbReference type="CDD" id="cd06261">
    <property type="entry name" value="TM_PBP2"/>
    <property type="match status" value="1"/>
</dbReference>
<dbReference type="GO" id="GO:0055085">
    <property type="term" value="P:transmembrane transport"/>
    <property type="evidence" value="ECO:0007669"/>
    <property type="project" value="InterPro"/>
</dbReference>
<gene>
    <name evidence="7" type="ORF">OZSIB_3114</name>
</gene>
<name>A0A367ZQG2_9BACT</name>
<dbReference type="InterPro" id="IPR000515">
    <property type="entry name" value="MetI-like"/>
</dbReference>
<protein>
    <submittedName>
        <fullName evidence="7">Oligopeptide transport system permease protein OppC</fullName>
    </submittedName>
</protein>
<evidence type="ECO:0000256" key="3">
    <source>
        <dbReference type="ARBA" id="ARBA00022989"/>
    </source>
</evidence>
<feature type="transmembrane region" description="Helical" evidence="5">
    <location>
        <begin position="102"/>
        <end position="122"/>
    </location>
</feature>
<evidence type="ECO:0000256" key="5">
    <source>
        <dbReference type="RuleBase" id="RU363032"/>
    </source>
</evidence>
<accession>A0A367ZQG2</accession>
<evidence type="ECO:0000313" key="8">
    <source>
        <dbReference type="Proteomes" id="UP000252355"/>
    </source>
</evidence>
<dbReference type="InterPro" id="IPR035906">
    <property type="entry name" value="MetI-like_sf"/>
</dbReference>
<dbReference type="GO" id="GO:0005886">
    <property type="term" value="C:plasma membrane"/>
    <property type="evidence" value="ECO:0007669"/>
    <property type="project" value="UniProtKB-SubCell"/>
</dbReference>
<comment type="similarity">
    <text evidence="5">Belongs to the binding-protein-dependent transport system permease family.</text>
</comment>
<keyword evidence="2 5" id="KW-0812">Transmembrane</keyword>
<organism evidence="7 8">
    <name type="scientific">Candidatus Ozemobacter sibiricus</name>
    <dbReference type="NCBI Taxonomy" id="2268124"/>
    <lineage>
        <taxon>Bacteria</taxon>
        <taxon>Candidatus Ozemobacteria</taxon>
        <taxon>Candidatus Ozemobacterales</taxon>
        <taxon>Candidatus Ozemobacteraceae</taxon>
        <taxon>Candidatus Ozemobacter</taxon>
    </lineage>
</organism>
<feature type="domain" description="ABC transmembrane type-1" evidence="6">
    <location>
        <begin position="307"/>
        <end position="495"/>
    </location>
</feature>
<proteinExistence type="inferred from homology"/>
<evidence type="ECO:0000256" key="4">
    <source>
        <dbReference type="ARBA" id="ARBA00023136"/>
    </source>
</evidence>
<dbReference type="PANTHER" id="PTHR30325">
    <property type="entry name" value="MEMBRANE COMPONENT OF ABC TRANSPORTER"/>
    <property type="match status" value="1"/>
</dbReference>
<comment type="subcellular location">
    <subcellularLocation>
        <location evidence="5">Cell membrane</location>
        <topology evidence="5">Multi-pass membrane protein</topology>
    </subcellularLocation>
    <subcellularLocation>
        <location evidence="1">Membrane</location>
        <topology evidence="1">Multi-pass membrane protein</topology>
    </subcellularLocation>
</comment>
<dbReference type="EMBL" id="QOQW01000006">
    <property type="protein sequence ID" value="RCK80368.1"/>
    <property type="molecule type" value="Genomic_DNA"/>
</dbReference>
<feature type="transmembrane region" description="Helical" evidence="5">
    <location>
        <begin position="475"/>
        <end position="495"/>
    </location>
</feature>
<dbReference type="Proteomes" id="UP000252355">
    <property type="component" value="Unassembled WGS sequence"/>
</dbReference>
<feature type="transmembrane region" description="Helical" evidence="5">
    <location>
        <begin position="311"/>
        <end position="335"/>
    </location>
</feature>